<proteinExistence type="predicted"/>
<organism evidence="1 2">
    <name type="scientific">Funneliformis mosseae</name>
    <name type="common">Endomycorrhizal fungus</name>
    <name type="synonym">Glomus mosseae</name>
    <dbReference type="NCBI Taxonomy" id="27381"/>
    <lineage>
        <taxon>Eukaryota</taxon>
        <taxon>Fungi</taxon>
        <taxon>Fungi incertae sedis</taxon>
        <taxon>Mucoromycota</taxon>
        <taxon>Glomeromycotina</taxon>
        <taxon>Glomeromycetes</taxon>
        <taxon>Glomerales</taxon>
        <taxon>Glomeraceae</taxon>
        <taxon>Funneliformis</taxon>
    </lineage>
</organism>
<reference evidence="1" key="1">
    <citation type="submission" date="2021-06" db="EMBL/GenBank/DDBJ databases">
        <authorList>
            <person name="Kallberg Y."/>
            <person name="Tangrot J."/>
            <person name="Rosling A."/>
        </authorList>
    </citation>
    <scope>NUCLEOTIDE SEQUENCE</scope>
    <source>
        <strain evidence="1">87-6 pot B 2015</strain>
    </source>
</reference>
<comment type="caution">
    <text evidence="1">The sequence shown here is derived from an EMBL/GenBank/DDBJ whole genome shotgun (WGS) entry which is preliminary data.</text>
</comment>
<name>A0A9N8WHL1_FUNMO</name>
<protein>
    <submittedName>
        <fullName evidence="1">4670_t:CDS:1</fullName>
    </submittedName>
</protein>
<dbReference type="AlphaFoldDB" id="A0A9N8WHL1"/>
<dbReference type="EMBL" id="CAJVPP010000455">
    <property type="protein sequence ID" value="CAG8484675.1"/>
    <property type="molecule type" value="Genomic_DNA"/>
</dbReference>
<evidence type="ECO:0000313" key="1">
    <source>
        <dbReference type="EMBL" id="CAG8484675.1"/>
    </source>
</evidence>
<evidence type="ECO:0000313" key="2">
    <source>
        <dbReference type="Proteomes" id="UP000789375"/>
    </source>
</evidence>
<dbReference type="Proteomes" id="UP000789375">
    <property type="component" value="Unassembled WGS sequence"/>
</dbReference>
<accession>A0A9N8WHL1</accession>
<keyword evidence="2" id="KW-1185">Reference proteome</keyword>
<sequence>MINHFRHSSIIVSSHPPFIWKWELRKQFGMENDNHENEIELRNVMPPIPIHVLDAS</sequence>
<gene>
    <name evidence="1" type="ORF">FMOSSE_LOCUS3208</name>
</gene>